<dbReference type="Proteomes" id="UP000032430">
    <property type="component" value="Chromosome I"/>
</dbReference>
<feature type="compositionally biased region" description="Polar residues" evidence="1">
    <location>
        <begin position="157"/>
        <end position="167"/>
    </location>
</feature>
<feature type="compositionally biased region" description="Basic and acidic residues" evidence="1">
    <location>
        <begin position="119"/>
        <end position="132"/>
    </location>
</feature>
<dbReference type="AlphaFoldDB" id="A0A098G5D5"/>
<feature type="region of interest" description="Disordered" evidence="1">
    <location>
        <begin position="145"/>
        <end position="208"/>
    </location>
</feature>
<feature type="compositionally biased region" description="Basic and acidic residues" evidence="1">
    <location>
        <begin position="199"/>
        <end position="208"/>
    </location>
</feature>
<reference evidence="3" key="1">
    <citation type="submission" date="2014-09" db="EMBL/GenBank/DDBJ databases">
        <authorList>
            <person name="Gomez-Valero L."/>
        </authorList>
    </citation>
    <scope>NUCLEOTIDE SEQUENCE [LARGE SCALE GENOMIC DNA]</scope>
    <source>
        <strain evidence="3">ATCC700992</strain>
    </source>
</reference>
<sequence>MKIFFNDITFMNIPLVWEYDEKNNKAVCLFFTTAKEQKYNKETIIKGLYEKKYPGISLSENSAIIEDYSSFVAQHSGEQYKSRSLTSIPGLNLQSIIEKRDSSTNPLVALSSKSRSARSNKEKSSEPDETVHEVVNPLIALSHKIPPAKSSKGRSDSPISSSLTAESSVHDKRKQLKRSVSNSALTPKSLVSSKSPLSPREKTTYSPRYDFKPRKASYESILICYLITERDHTDIFRDTLSCKDEFIKKTAEDRIKRTATYLRNVNSFKKETQYIQNDNLYPIKKKIIILLEKLFEQELDPVYQEWKKEPDTQRSPAALKELFTYLRHAVWSTLRNEHFGNNKPTEYELMNDSMRYSRFKGNEAKYHQANNGIRTARTTQMMNDLSFLVNACSIELTSAEDRSEDGHKLMSEEATNMLLSFQEHLLRDADRVKRIQAVYSELQQLLIESGKMEWVNLQLTQVLDSRLVDKDQSIGEYSSLIGTVRAFLIEANKTIKKPVESGTCHQLADQVVTEVVRLLVKDTEFGKTPYIEKLEKLDRNLCPTADEDIYLNQDWIAACKGYLEHMEWEKLLKNIKSASGVEKVAEKLFQVIRAKGKMLIQQPLLVAESPLTASSDEVEAHSTGAMTSLNF</sequence>
<keyword evidence="3" id="KW-1185">Reference proteome</keyword>
<evidence type="ECO:0000313" key="2">
    <source>
        <dbReference type="EMBL" id="CEG57191.1"/>
    </source>
</evidence>
<proteinExistence type="predicted"/>
<gene>
    <name evidence="2" type="ORF">LFA_1792</name>
</gene>
<name>A0A098G5D5_9GAMM</name>
<dbReference type="HOGENOM" id="CLU_433329_0_0_6"/>
<feature type="region of interest" description="Disordered" evidence="1">
    <location>
        <begin position="107"/>
        <end position="132"/>
    </location>
</feature>
<dbReference type="KEGG" id="lfa:LFA_1792"/>
<organism evidence="2 3">
    <name type="scientific">Legionella fallonii LLAP-10</name>
    <dbReference type="NCBI Taxonomy" id="1212491"/>
    <lineage>
        <taxon>Bacteria</taxon>
        <taxon>Pseudomonadati</taxon>
        <taxon>Pseudomonadota</taxon>
        <taxon>Gammaproteobacteria</taxon>
        <taxon>Legionellales</taxon>
        <taxon>Legionellaceae</taxon>
        <taxon>Legionella</taxon>
    </lineage>
</organism>
<feature type="compositionally biased region" description="Low complexity" evidence="1">
    <location>
        <begin position="187"/>
        <end position="198"/>
    </location>
</feature>
<dbReference type="EMBL" id="LN614827">
    <property type="protein sequence ID" value="CEG57191.1"/>
    <property type="molecule type" value="Genomic_DNA"/>
</dbReference>
<evidence type="ECO:0000313" key="3">
    <source>
        <dbReference type="Proteomes" id="UP000032430"/>
    </source>
</evidence>
<accession>A0A098G5D5</accession>
<evidence type="ECO:0000256" key="1">
    <source>
        <dbReference type="SAM" id="MobiDB-lite"/>
    </source>
</evidence>
<protein>
    <submittedName>
        <fullName evidence="2">Uncharacterized protein</fullName>
    </submittedName>
</protein>